<dbReference type="InterPro" id="IPR014923">
    <property type="entry name" value="DUF1802"/>
</dbReference>
<reference evidence="1" key="1">
    <citation type="submission" date="2020-05" db="EMBL/GenBank/DDBJ databases">
        <authorList>
            <person name="Chiriac C."/>
            <person name="Salcher M."/>
            <person name="Ghai R."/>
            <person name="Kavagutti S V."/>
        </authorList>
    </citation>
    <scope>NUCLEOTIDE SEQUENCE</scope>
</reference>
<dbReference type="Pfam" id="PF08819">
    <property type="entry name" value="DUF1802"/>
    <property type="match status" value="1"/>
</dbReference>
<dbReference type="AlphaFoldDB" id="A0A6J7E0U2"/>
<protein>
    <submittedName>
        <fullName evidence="1">Unannotated protein</fullName>
    </submittedName>
</protein>
<accession>A0A6J7E0U2</accession>
<name>A0A6J7E0U2_9ZZZZ</name>
<gene>
    <name evidence="1" type="ORF">UFOPK3444_00929</name>
</gene>
<sequence>MPISYKEWSVTVRALAEGEQLLTLRRGGAEELEHDRFFLYPTFDFHRVDLVRESHRPELERAMEEGVWTDGEPAPVEIAPEGHLPQPDRIRIRAWAEAVQQWTITDRRILNELSPFHVWAPDYAERRLGWRRRDPLHLVLLRTHRIPRPVTVRVNDEYATDSNWAQITRDLPFEGTPVLSEGEFDHAAEQIAKIVERSRDRTPALV</sequence>
<organism evidence="1">
    <name type="scientific">freshwater metagenome</name>
    <dbReference type="NCBI Taxonomy" id="449393"/>
    <lineage>
        <taxon>unclassified sequences</taxon>
        <taxon>metagenomes</taxon>
        <taxon>ecological metagenomes</taxon>
    </lineage>
</organism>
<dbReference type="EMBL" id="CAFBLU010000012">
    <property type="protein sequence ID" value="CAB4874454.1"/>
    <property type="molecule type" value="Genomic_DNA"/>
</dbReference>
<evidence type="ECO:0000313" key="1">
    <source>
        <dbReference type="EMBL" id="CAB4874454.1"/>
    </source>
</evidence>
<proteinExistence type="predicted"/>